<gene>
    <name evidence="2" type="ORF">IscW_ISCW016920</name>
</gene>
<dbReference type="EMBL" id="DS660055">
    <property type="protein sequence ID" value="EEC03018.1"/>
    <property type="molecule type" value="Genomic_DNA"/>
</dbReference>
<protein>
    <submittedName>
        <fullName evidence="2 3">Uncharacterized protein</fullName>
    </submittedName>
</protein>
<reference evidence="2 4" key="1">
    <citation type="submission" date="2008-03" db="EMBL/GenBank/DDBJ databases">
        <title>Annotation of Ixodes scapularis.</title>
        <authorList>
            <consortium name="Ixodes scapularis Genome Project Consortium"/>
            <person name="Caler E."/>
            <person name="Hannick L.I."/>
            <person name="Bidwell S."/>
            <person name="Joardar V."/>
            <person name="Thiagarajan M."/>
            <person name="Amedeo P."/>
            <person name="Galinsky K.J."/>
            <person name="Schobel S."/>
            <person name="Inman J."/>
            <person name="Hostetler J."/>
            <person name="Miller J."/>
            <person name="Hammond M."/>
            <person name="Megy K."/>
            <person name="Lawson D."/>
            <person name="Kodira C."/>
            <person name="Sutton G."/>
            <person name="Meyer J."/>
            <person name="Hill C.A."/>
            <person name="Birren B."/>
            <person name="Nene V."/>
            <person name="Collins F."/>
            <person name="Alarcon-Chaidez F."/>
            <person name="Wikel S."/>
            <person name="Strausberg R."/>
        </authorList>
    </citation>
    <scope>NUCLEOTIDE SEQUENCE [LARGE SCALE GENOMIC DNA]</scope>
    <source>
        <strain evidence="4">Wikel</strain>
        <strain evidence="2">Wikel colony</strain>
    </source>
</reference>
<dbReference type="PaxDb" id="6945-B7P8U6"/>
<organism>
    <name type="scientific">Ixodes scapularis</name>
    <name type="common">Black-legged tick</name>
    <name type="synonym">Deer tick</name>
    <dbReference type="NCBI Taxonomy" id="6945"/>
    <lineage>
        <taxon>Eukaryota</taxon>
        <taxon>Metazoa</taxon>
        <taxon>Ecdysozoa</taxon>
        <taxon>Arthropoda</taxon>
        <taxon>Chelicerata</taxon>
        <taxon>Arachnida</taxon>
        <taxon>Acari</taxon>
        <taxon>Parasitiformes</taxon>
        <taxon>Ixodida</taxon>
        <taxon>Ixodoidea</taxon>
        <taxon>Ixodidae</taxon>
        <taxon>Ixodinae</taxon>
        <taxon>Ixodes</taxon>
    </lineage>
</organism>
<feature type="transmembrane region" description="Helical" evidence="1">
    <location>
        <begin position="6"/>
        <end position="26"/>
    </location>
</feature>
<dbReference type="VEuPathDB" id="VectorBase:ISCW016920"/>
<sequence>MYYGIPVVVAASSNAVMPVSVTMVVLHELTRIPCLQLFYLGLLVKILLVVATLATVNATGPIMFNWWKITPGSIFT</sequence>
<feature type="transmembrane region" description="Helical" evidence="1">
    <location>
        <begin position="38"/>
        <end position="58"/>
    </location>
</feature>
<evidence type="ECO:0000313" key="3">
    <source>
        <dbReference type="EnsemblMetazoa" id="ISCW016920-PA"/>
    </source>
</evidence>
<dbReference type="EnsemblMetazoa" id="ISCW016920-RA">
    <property type="protein sequence ID" value="ISCW016920-PA"/>
    <property type="gene ID" value="ISCW016920"/>
</dbReference>
<keyword evidence="4" id="KW-1185">Reference proteome</keyword>
<keyword evidence="1" id="KW-0812">Transmembrane</keyword>
<evidence type="ECO:0000313" key="4">
    <source>
        <dbReference type="Proteomes" id="UP000001555"/>
    </source>
</evidence>
<evidence type="ECO:0000313" key="2">
    <source>
        <dbReference type="EMBL" id="EEC03018.1"/>
    </source>
</evidence>
<dbReference type="HOGENOM" id="CLU_2657211_0_0_1"/>
<reference evidence="3" key="2">
    <citation type="submission" date="2020-05" db="UniProtKB">
        <authorList>
            <consortium name="EnsemblMetazoa"/>
        </authorList>
    </citation>
    <scope>IDENTIFICATION</scope>
    <source>
        <strain evidence="3">wikel</strain>
    </source>
</reference>
<dbReference type="Proteomes" id="UP000001555">
    <property type="component" value="Unassembled WGS sequence"/>
</dbReference>
<dbReference type="EMBL" id="ABJB010846161">
    <property type="status" value="NOT_ANNOTATED_CDS"/>
    <property type="molecule type" value="Genomic_DNA"/>
</dbReference>
<dbReference type="VEuPathDB" id="VectorBase:ISCI016920"/>
<dbReference type="VEuPathDB" id="VectorBase:ISCP_026498"/>
<proteinExistence type="predicted"/>
<name>B7P8U6_IXOSC</name>
<keyword evidence="1" id="KW-1133">Transmembrane helix</keyword>
<dbReference type="OrthoDB" id="6512540at2759"/>
<dbReference type="AlphaFoldDB" id="B7P8U6"/>
<dbReference type="InParanoid" id="B7P8U6"/>
<evidence type="ECO:0000256" key="1">
    <source>
        <dbReference type="SAM" id="Phobius"/>
    </source>
</evidence>
<accession>B7P8U6</accession>
<keyword evidence="1" id="KW-0472">Membrane</keyword>